<dbReference type="EMBL" id="JAMDGY010000011">
    <property type="protein sequence ID" value="MDD0989582.1"/>
    <property type="molecule type" value="Genomic_DNA"/>
</dbReference>
<dbReference type="InterPro" id="IPR006315">
    <property type="entry name" value="OM_autotransptr_brl_dom"/>
</dbReference>
<dbReference type="NCBIfam" id="TIGR01414">
    <property type="entry name" value="autotrans_barl"/>
    <property type="match status" value="1"/>
</dbReference>
<evidence type="ECO:0000259" key="1">
    <source>
        <dbReference type="PROSITE" id="PS51208"/>
    </source>
</evidence>
<dbReference type="Gene3D" id="2.40.128.130">
    <property type="entry name" value="Autotransporter beta-domain"/>
    <property type="match status" value="1"/>
</dbReference>
<name>A0ABT5NN26_9PSED</name>
<dbReference type="SMART" id="SM00869">
    <property type="entry name" value="Autotransporter"/>
    <property type="match status" value="1"/>
</dbReference>
<sequence>MSAESVVLGLANHPAAPAARVLDATFASNPTGELASHFVGLSTEQQVSDAVTQSLPLLVGGSQMATSNTLSGVNRVVQARQDSLRGMSSGEVTPGEENVWIKPFGSWADQQARSGVSGFDANTQGLALGADAAVSENARLGLAFAYARSDIDSDSSVARQSMKIDTFQLIGYGSYALAEHTELNLQLDVGRHNNEGKRHMPFAEATAKADYHSTSAHAGVGLAHTLRLSEQLEFVPSVRLDYTWIGDEAYREKAAGALNLKVDSRDAEALLLGTEGRFNYDLGHNTVLSASLGVGYDMINETTAITSTYAGSPDAAFTTRGLDPSPWLGRVGLGVSHTLDNGTELSLRYDAESRSDFLNQGAAIKARWAF</sequence>
<proteinExistence type="predicted"/>
<evidence type="ECO:0000313" key="2">
    <source>
        <dbReference type="EMBL" id="MDD0989582.1"/>
    </source>
</evidence>
<reference evidence="2 3" key="1">
    <citation type="submission" date="2022-05" db="EMBL/GenBank/DDBJ databases">
        <title>Novel Pseudomonas spp. Isolated from a Rainbow Trout Aquaculture Facility.</title>
        <authorList>
            <person name="Testerman T."/>
            <person name="Graf J."/>
        </authorList>
    </citation>
    <scope>NUCLEOTIDE SEQUENCE [LARGE SCALE GENOMIC DNA]</scope>
    <source>
        <strain evidence="2 3">ID681</strain>
    </source>
</reference>
<dbReference type="PROSITE" id="PS51208">
    <property type="entry name" value="AUTOTRANSPORTER"/>
    <property type="match status" value="1"/>
</dbReference>
<evidence type="ECO:0000313" key="3">
    <source>
        <dbReference type="Proteomes" id="UP001148203"/>
    </source>
</evidence>
<dbReference type="InterPro" id="IPR005546">
    <property type="entry name" value="Autotransporte_beta"/>
</dbReference>
<comment type="caution">
    <text evidence="2">The sequence shown here is derived from an EMBL/GenBank/DDBJ whole genome shotgun (WGS) entry which is preliminary data.</text>
</comment>
<dbReference type="Pfam" id="PF03797">
    <property type="entry name" value="Autotransporter"/>
    <property type="match status" value="1"/>
</dbReference>
<gene>
    <name evidence="2" type="ORF">M5G11_03445</name>
</gene>
<dbReference type="SUPFAM" id="SSF103515">
    <property type="entry name" value="Autotransporter"/>
    <property type="match status" value="1"/>
</dbReference>
<accession>A0ABT5NN26</accession>
<organism evidence="2 3">
    <name type="scientific">Pseudomonas fontis</name>
    <dbReference type="NCBI Taxonomy" id="2942633"/>
    <lineage>
        <taxon>Bacteria</taxon>
        <taxon>Pseudomonadati</taxon>
        <taxon>Pseudomonadota</taxon>
        <taxon>Gammaproteobacteria</taxon>
        <taxon>Pseudomonadales</taxon>
        <taxon>Pseudomonadaceae</taxon>
        <taxon>Pseudomonas</taxon>
    </lineage>
</organism>
<protein>
    <submittedName>
        <fullName evidence="2">Autotransporter outer membrane beta-barrel domain-containing protein</fullName>
    </submittedName>
</protein>
<dbReference type="Proteomes" id="UP001148203">
    <property type="component" value="Unassembled WGS sequence"/>
</dbReference>
<keyword evidence="3" id="KW-1185">Reference proteome</keyword>
<feature type="domain" description="Autotransporter" evidence="1">
    <location>
        <begin position="92"/>
        <end position="370"/>
    </location>
</feature>
<dbReference type="InterPro" id="IPR036709">
    <property type="entry name" value="Autotransporte_beta_dom_sf"/>
</dbReference>